<dbReference type="SUPFAM" id="SSF48498">
    <property type="entry name" value="Tetracyclin repressor-like, C-terminal domain"/>
    <property type="match status" value="1"/>
</dbReference>
<dbReference type="GO" id="GO:0000976">
    <property type="term" value="F:transcription cis-regulatory region binding"/>
    <property type="evidence" value="ECO:0007669"/>
    <property type="project" value="TreeGrafter"/>
</dbReference>
<evidence type="ECO:0000313" key="5">
    <source>
        <dbReference type="Proteomes" id="UP000240542"/>
    </source>
</evidence>
<dbReference type="PRINTS" id="PR00455">
    <property type="entry name" value="HTHTETR"/>
</dbReference>
<dbReference type="InterPro" id="IPR001647">
    <property type="entry name" value="HTH_TetR"/>
</dbReference>
<dbReference type="GO" id="GO:0003700">
    <property type="term" value="F:DNA-binding transcription factor activity"/>
    <property type="evidence" value="ECO:0007669"/>
    <property type="project" value="TreeGrafter"/>
</dbReference>
<keyword evidence="5" id="KW-1185">Reference proteome</keyword>
<dbReference type="Proteomes" id="UP000240542">
    <property type="component" value="Unassembled WGS sequence"/>
</dbReference>
<proteinExistence type="predicted"/>
<dbReference type="PROSITE" id="PS50977">
    <property type="entry name" value="HTH_TETR_2"/>
    <property type="match status" value="1"/>
</dbReference>
<dbReference type="Gene3D" id="1.10.357.10">
    <property type="entry name" value="Tetracycline Repressor, domain 2"/>
    <property type="match status" value="1"/>
</dbReference>
<dbReference type="InterPro" id="IPR036271">
    <property type="entry name" value="Tet_transcr_reg_TetR-rel_C_sf"/>
</dbReference>
<evidence type="ECO:0000259" key="3">
    <source>
        <dbReference type="PROSITE" id="PS50977"/>
    </source>
</evidence>
<dbReference type="InterPro" id="IPR009057">
    <property type="entry name" value="Homeodomain-like_sf"/>
</dbReference>
<protein>
    <submittedName>
        <fullName evidence="4">TetR family transcriptional regulator</fullName>
    </submittedName>
</protein>
<dbReference type="PANTHER" id="PTHR30055">
    <property type="entry name" value="HTH-TYPE TRANSCRIPTIONAL REGULATOR RUTR"/>
    <property type="match status" value="1"/>
</dbReference>
<gene>
    <name evidence="4" type="ORF">CLV63_105106</name>
</gene>
<organism evidence="4 5">
    <name type="scientific">Murinocardiopsis flavida</name>
    <dbReference type="NCBI Taxonomy" id="645275"/>
    <lineage>
        <taxon>Bacteria</taxon>
        <taxon>Bacillati</taxon>
        <taxon>Actinomycetota</taxon>
        <taxon>Actinomycetes</taxon>
        <taxon>Streptosporangiales</taxon>
        <taxon>Nocardiopsidaceae</taxon>
        <taxon>Murinocardiopsis</taxon>
    </lineage>
</organism>
<dbReference type="PANTHER" id="PTHR30055:SF146">
    <property type="entry name" value="HTH-TYPE TRANSCRIPTIONAL DUAL REGULATOR CECR"/>
    <property type="match status" value="1"/>
</dbReference>
<dbReference type="Pfam" id="PF00440">
    <property type="entry name" value="TetR_N"/>
    <property type="match status" value="1"/>
</dbReference>
<dbReference type="EMBL" id="PYGA01000005">
    <property type="protein sequence ID" value="PSK98432.1"/>
    <property type="molecule type" value="Genomic_DNA"/>
</dbReference>
<evidence type="ECO:0000256" key="1">
    <source>
        <dbReference type="ARBA" id="ARBA00023125"/>
    </source>
</evidence>
<dbReference type="InterPro" id="IPR050109">
    <property type="entry name" value="HTH-type_TetR-like_transc_reg"/>
</dbReference>
<dbReference type="Pfam" id="PF17933">
    <property type="entry name" value="TetR_C_25"/>
    <property type="match status" value="1"/>
</dbReference>
<feature type="domain" description="HTH tetR-type" evidence="3">
    <location>
        <begin position="13"/>
        <end position="73"/>
    </location>
</feature>
<evidence type="ECO:0000313" key="4">
    <source>
        <dbReference type="EMBL" id="PSK98432.1"/>
    </source>
</evidence>
<sequence>MFSIPNMSSTDDLTAKARIRDAALRLFGSAGVGRVSMQAIAAQAGVSPALIVHHFGSKDGLRRACDEHVVSMARGAPGRADAASRDAPGLAAMLEGAGAERTYLARALLDGSPAAADLFDEIVDTTTAWLAAGEQEGWVHPSEDPRARAAIYVSWLLAPLAFGAHVSRVLDDDITDFDAILRYSRHSVEMLTHGLFADERWLDAWDAVRDHRKRQAPR</sequence>
<name>A0A2P8DMK0_9ACTN</name>
<dbReference type="InterPro" id="IPR041484">
    <property type="entry name" value="TetR_C_25"/>
</dbReference>
<evidence type="ECO:0000256" key="2">
    <source>
        <dbReference type="PROSITE-ProRule" id="PRU00335"/>
    </source>
</evidence>
<accession>A0A2P8DMK0</accession>
<dbReference type="AlphaFoldDB" id="A0A2P8DMK0"/>
<reference evidence="4 5" key="1">
    <citation type="submission" date="2018-03" db="EMBL/GenBank/DDBJ databases">
        <title>Genomic Encyclopedia of Archaeal and Bacterial Type Strains, Phase II (KMG-II): from individual species to whole genera.</title>
        <authorList>
            <person name="Goeker M."/>
        </authorList>
    </citation>
    <scope>NUCLEOTIDE SEQUENCE [LARGE SCALE GENOMIC DNA]</scope>
    <source>
        <strain evidence="4 5">DSM 45312</strain>
    </source>
</reference>
<feature type="DNA-binding region" description="H-T-H motif" evidence="2">
    <location>
        <begin position="36"/>
        <end position="55"/>
    </location>
</feature>
<keyword evidence="1 2" id="KW-0238">DNA-binding</keyword>
<comment type="caution">
    <text evidence="4">The sequence shown here is derived from an EMBL/GenBank/DDBJ whole genome shotgun (WGS) entry which is preliminary data.</text>
</comment>
<dbReference type="SUPFAM" id="SSF46689">
    <property type="entry name" value="Homeodomain-like"/>
    <property type="match status" value="1"/>
</dbReference>